<dbReference type="EMBL" id="FUWS01000001">
    <property type="protein sequence ID" value="SJZ45981.1"/>
    <property type="molecule type" value="Genomic_DNA"/>
</dbReference>
<feature type="domain" description="Trypsin-co-occurring" evidence="1">
    <location>
        <begin position="9"/>
        <end position="103"/>
    </location>
</feature>
<accession>A0A1T4KU83</accession>
<protein>
    <recommendedName>
        <fullName evidence="1">Trypsin-co-occurring domain-containing protein</fullName>
    </recommendedName>
</protein>
<gene>
    <name evidence="2" type="ORF">SAMN02745673_00541</name>
</gene>
<reference evidence="2 3" key="1">
    <citation type="submission" date="2017-02" db="EMBL/GenBank/DDBJ databases">
        <authorList>
            <person name="Peterson S.W."/>
        </authorList>
    </citation>
    <scope>NUCLEOTIDE SEQUENCE [LARGE SCALE GENOMIC DNA]</scope>
    <source>
        <strain evidence="2 3">DSM 45154</strain>
    </source>
</reference>
<dbReference type="NCBIfam" id="NF041216">
    <property type="entry name" value="CU044_2847_fam"/>
    <property type="match status" value="1"/>
</dbReference>
<dbReference type="InterPro" id="IPR045794">
    <property type="entry name" value="Trypco1"/>
</dbReference>
<evidence type="ECO:0000259" key="1">
    <source>
        <dbReference type="Pfam" id="PF19493"/>
    </source>
</evidence>
<dbReference type="RefSeq" id="WP_200813484.1">
    <property type="nucleotide sequence ID" value="NZ_FUWS01000001.1"/>
</dbReference>
<sequence length="118" mass="12328">MPEIIRFDSAHGGSVLIETAGGPAKVRDVSSRTAFRTAEEKFETVLGKVRALSDLVAHELGELASSPDEVSVELGVNVTAGADIMLVKANAESTMKITLTWRKGEKGAAGPPEVPGTP</sequence>
<dbReference type="AlphaFoldDB" id="A0A1T4KU83"/>
<dbReference type="STRING" id="1122192.SAMN02745673_00541"/>
<keyword evidence="3" id="KW-1185">Reference proteome</keyword>
<dbReference type="Proteomes" id="UP000190637">
    <property type="component" value="Unassembled WGS sequence"/>
</dbReference>
<proteinExistence type="predicted"/>
<organism evidence="2 3">
    <name type="scientific">Marinactinospora thermotolerans DSM 45154</name>
    <dbReference type="NCBI Taxonomy" id="1122192"/>
    <lineage>
        <taxon>Bacteria</taxon>
        <taxon>Bacillati</taxon>
        <taxon>Actinomycetota</taxon>
        <taxon>Actinomycetes</taxon>
        <taxon>Streptosporangiales</taxon>
        <taxon>Nocardiopsidaceae</taxon>
        <taxon>Marinactinospora</taxon>
    </lineage>
</organism>
<evidence type="ECO:0000313" key="2">
    <source>
        <dbReference type="EMBL" id="SJZ45981.1"/>
    </source>
</evidence>
<name>A0A1T4KU83_9ACTN</name>
<dbReference type="Pfam" id="PF19493">
    <property type="entry name" value="Trypco1"/>
    <property type="match status" value="1"/>
</dbReference>
<evidence type="ECO:0000313" key="3">
    <source>
        <dbReference type="Proteomes" id="UP000190637"/>
    </source>
</evidence>